<proteinExistence type="predicted"/>
<reference evidence="1 2" key="1">
    <citation type="submission" date="2015-03" db="EMBL/GenBank/DDBJ databases">
        <title>Genome assembly of Sandaracinus amylolyticus DSM 53668.</title>
        <authorList>
            <person name="Sharma G."/>
            <person name="Subramanian S."/>
        </authorList>
    </citation>
    <scope>NUCLEOTIDE SEQUENCE [LARGE SCALE GENOMIC DNA]</scope>
    <source>
        <strain evidence="1 2">DSM 53668</strain>
    </source>
</reference>
<sequence length="333" mass="33818">MARAQDGAVEHPRVAIAIDPSCAELDAELVAHVLQIELGADAELARSDVEATSRARVSCEGTSVAVDVDDGLTRKRLQRTFDLASAPPAVRARLVALAIAELLGAAWVELGMRHDAELDAVRPAPEGSEEARAAALDAARDRLVEETAPGDLEAPTTEPIGARPLGIHVLGALRVSGEPLHVAGGAGLGLDVELYAPLAIVLDARAEHGRVEAGALGSVGVTTAWLGALLALRLPFGLDHADFGVGARGGVAILEGRASSGASADTIVGGTLAVISAAHLSLHVVGSAYLHVGVELGWIAVPVRGTLAPTGETIAGIAGALGVLTLGVEIRPE</sequence>
<organism evidence="1 2">
    <name type="scientific">Sandaracinus amylolyticus</name>
    <dbReference type="NCBI Taxonomy" id="927083"/>
    <lineage>
        <taxon>Bacteria</taxon>
        <taxon>Pseudomonadati</taxon>
        <taxon>Myxococcota</taxon>
        <taxon>Polyangia</taxon>
        <taxon>Polyangiales</taxon>
        <taxon>Sandaracinaceae</taxon>
        <taxon>Sandaracinus</taxon>
    </lineage>
</organism>
<accession>A0A0F6W8K3</accession>
<dbReference type="RefSeq" id="WP_053237140.1">
    <property type="nucleotide sequence ID" value="NZ_CP011125.1"/>
</dbReference>
<gene>
    <name evidence="1" type="ORF">DB32_007304</name>
</gene>
<dbReference type="EMBL" id="CP011125">
    <property type="protein sequence ID" value="AKF10155.1"/>
    <property type="molecule type" value="Genomic_DNA"/>
</dbReference>
<dbReference type="Proteomes" id="UP000034883">
    <property type="component" value="Chromosome"/>
</dbReference>
<dbReference type="KEGG" id="samy:DB32_007304"/>
<protein>
    <submittedName>
        <fullName evidence="1">Uncharacterized protein</fullName>
    </submittedName>
</protein>
<keyword evidence="2" id="KW-1185">Reference proteome</keyword>
<evidence type="ECO:0000313" key="1">
    <source>
        <dbReference type="EMBL" id="AKF10155.1"/>
    </source>
</evidence>
<dbReference type="AlphaFoldDB" id="A0A0F6W8K3"/>
<evidence type="ECO:0000313" key="2">
    <source>
        <dbReference type="Proteomes" id="UP000034883"/>
    </source>
</evidence>
<name>A0A0F6W8K3_9BACT</name>
<dbReference type="STRING" id="927083.DB32_007304"/>